<evidence type="ECO:0000256" key="2">
    <source>
        <dbReference type="ARBA" id="ARBA00022670"/>
    </source>
</evidence>
<proteinExistence type="inferred from homology"/>
<organism evidence="7 8">
    <name type="scientific">Pseudidiomarina homiensis</name>
    <dbReference type="NCBI Taxonomy" id="364198"/>
    <lineage>
        <taxon>Bacteria</taxon>
        <taxon>Pseudomonadati</taxon>
        <taxon>Pseudomonadota</taxon>
        <taxon>Gammaproteobacteria</taxon>
        <taxon>Alteromonadales</taxon>
        <taxon>Idiomarinaceae</taxon>
        <taxon>Pseudidiomarina</taxon>
    </lineage>
</organism>
<dbReference type="GO" id="GO:0006508">
    <property type="term" value="P:proteolysis"/>
    <property type="evidence" value="ECO:0007669"/>
    <property type="project" value="UniProtKB-KW"/>
</dbReference>
<dbReference type="Proteomes" id="UP000287649">
    <property type="component" value="Unassembled WGS sequence"/>
</dbReference>
<dbReference type="AlphaFoldDB" id="A0A432Y7Z1"/>
<dbReference type="OrthoDB" id="9808890at2"/>
<dbReference type="InterPro" id="IPR027017">
    <property type="entry name" value="P60_peptidase_YkfC"/>
</dbReference>
<dbReference type="InterPro" id="IPR039439">
    <property type="entry name" value="SH3b1_dom"/>
</dbReference>
<comment type="similarity">
    <text evidence="1">Belongs to the peptidase C40 family.</text>
</comment>
<dbReference type="InterPro" id="IPR000064">
    <property type="entry name" value="NLP_P60_dom"/>
</dbReference>
<dbReference type="EMBL" id="PIPX01000001">
    <property type="protein sequence ID" value="RUO56966.1"/>
    <property type="molecule type" value="Genomic_DNA"/>
</dbReference>
<evidence type="ECO:0000313" key="7">
    <source>
        <dbReference type="EMBL" id="RUO56966.1"/>
    </source>
</evidence>
<dbReference type="SUPFAM" id="SSF54001">
    <property type="entry name" value="Cysteine proteinases"/>
    <property type="match status" value="1"/>
</dbReference>
<protein>
    <submittedName>
        <fullName evidence="7">Glycoside hydrolase</fullName>
    </submittedName>
</protein>
<keyword evidence="2" id="KW-0645">Protease</keyword>
<dbReference type="InterPro" id="IPR038765">
    <property type="entry name" value="Papain-like_cys_pep_sf"/>
</dbReference>
<dbReference type="Pfam" id="PF00877">
    <property type="entry name" value="NLPC_P60"/>
    <property type="match status" value="1"/>
</dbReference>
<name>A0A432Y7Z1_9GAMM</name>
<dbReference type="Gene3D" id="3.90.1720.10">
    <property type="entry name" value="endopeptidase domain like (from Nostoc punctiforme)"/>
    <property type="match status" value="1"/>
</dbReference>
<dbReference type="GO" id="GO:0008234">
    <property type="term" value="F:cysteine-type peptidase activity"/>
    <property type="evidence" value="ECO:0007669"/>
    <property type="project" value="UniProtKB-KW"/>
</dbReference>
<evidence type="ECO:0000256" key="5">
    <source>
        <dbReference type="SAM" id="MobiDB-lite"/>
    </source>
</evidence>
<keyword evidence="4" id="KW-0788">Thiol protease</keyword>
<reference evidence="8" key="1">
    <citation type="journal article" date="2018" name="Front. Microbiol.">
        <title>Genome-Based Analysis Reveals the Taxonomy and Diversity of the Family Idiomarinaceae.</title>
        <authorList>
            <person name="Liu Y."/>
            <person name="Lai Q."/>
            <person name="Shao Z."/>
        </authorList>
    </citation>
    <scope>NUCLEOTIDE SEQUENCE [LARGE SCALE GENOMIC DNA]</scope>
    <source>
        <strain evidence="8">PO-M2</strain>
    </source>
</reference>
<evidence type="ECO:0000256" key="4">
    <source>
        <dbReference type="ARBA" id="ARBA00022807"/>
    </source>
</evidence>
<feature type="domain" description="NlpC/P60" evidence="6">
    <location>
        <begin position="312"/>
        <end position="443"/>
    </location>
</feature>
<gene>
    <name evidence="7" type="ORF">CWI70_07590</name>
</gene>
<evidence type="ECO:0000256" key="1">
    <source>
        <dbReference type="ARBA" id="ARBA00007074"/>
    </source>
</evidence>
<evidence type="ECO:0000256" key="3">
    <source>
        <dbReference type="ARBA" id="ARBA00022801"/>
    </source>
</evidence>
<feature type="region of interest" description="Disordered" evidence="5">
    <location>
        <begin position="1"/>
        <end position="22"/>
    </location>
</feature>
<sequence length="466" mass="51984">MACSQAEQATTSSTPDASAAVAAAPTQQLPNYSTDVIGVEQRYLEPEFWLQRVEQPHALVMTPDEIADFNARSYRLQDEMVYLNELPDAYSAAELTTKIDSISGLPSYPRHYADGRQATTDELQAYRDASNFAGIAETNPVRFGLVVRRTPMRTFPTLDKLYSEDLDTDIDRFQETGVFPGMPLAILHTSSDGEWYLAQSYHYLAWIQAKHVAIGPREEVLAFAEKEPFAVITEAKVHTNYTPSMPAVSEVQLDMSTRLPLLSAEQTGHNVHGQNPFASYTVEMPIRDANGDLAFTPALIPRHNDVNVGYIPYTEANVITQAFKFLGERYGWGHDYNARDCTGFVLEVYRSMGIAMPRNSSQQGYGDYGQNVVYDDSSSNQEKLERLDNANVGDLIYLPGHVVMYLGKLNGEHYVIHDVHGLSYTDSNGDYYEGTLNGVSVTPLTTLGFGKNDTYLDRIYAIKSVR</sequence>
<dbReference type="PROSITE" id="PS51935">
    <property type="entry name" value="NLPC_P60"/>
    <property type="match status" value="1"/>
</dbReference>
<evidence type="ECO:0000259" key="6">
    <source>
        <dbReference type="PROSITE" id="PS51935"/>
    </source>
</evidence>
<comment type="caution">
    <text evidence="7">The sequence shown here is derived from an EMBL/GenBank/DDBJ whole genome shotgun (WGS) entry which is preliminary data.</text>
</comment>
<evidence type="ECO:0000313" key="8">
    <source>
        <dbReference type="Proteomes" id="UP000287649"/>
    </source>
</evidence>
<keyword evidence="8" id="KW-1185">Reference proteome</keyword>
<feature type="compositionally biased region" description="Low complexity" evidence="5">
    <location>
        <begin position="8"/>
        <end position="22"/>
    </location>
</feature>
<keyword evidence="3 7" id="KW-0378">Hydrolase</keyword>
<dbReference type="PIRSF" id="PIRSF019015">
    <property type="entry name" value="P60_peptidase_YkfC"/>
    <property type="match status" value="1"/>
</dbReference>
<dbReference type="Pfam" id="PF12913">
    <property type="entry name" value="SH3_6"/>
    <property type="match status" value="1"/>
</dbReference>
<accession>A0A432Y7Z1</accession>